<organism evidence="2 3">
    <name type="scientific">Daldinia eschscholtzii</name>
    <dbReference type="NCBI Taxonomy" id="292717"/>
    <lineage>
        <taxon>Eukaryota</taxon>
        <taxon>Fungi</taxon>
        <taxon>Dikarya</taxon>
        <taxon>Ascomycota</taxon>
        <taxon>Pezizomycotina</taxon>
        <taxon>Sordariomycetes</taxon>
        <taxon>Xylariomycetidae</taxon>
        <taxon>Xylariales</taxon>
        <taxon>Hypoxylaceae</taxon>
        <taxon>Daldinia</taxon>
    </lineage>
</organism>
<feature type="compositionally biased region" description="Basic and acidic residues" evidence="1">
    <location>
        <begin position="250"/>
        <end position="269"/>
    </location>
</feature>
<feature type="compositionally biased region" description="Polar residues" evidence="1">
    <location>
        <begin position="72"/>
        <end position="86"/>
    </location>
</feature>
<reference evidence="2 3" key="1">
    <citation type="journal article" date="2024" name="Front Chem Biol">
        <title>Unveiling the potential of Daldinia eschscholtzii MFLUCC 19-0629 through bioactivity and bioinformatics studies for enhanced sustainable agriculture production.</title>
        <authorList>
            <person name="Brooks S."/>
            <person name="Weaver J.A."/>
            <person name="Klomchit A."/>
            <person name="Alharthi S.A."/>
            <person name="Onlamun T."/>
            <person name="Nurani R."/>
            <person name="Vong T.K."/>
            <person name="Alberti F."/>
            <person name="Greco C."/>
        </authorList>
    </citation>
    <scope>NUCLEOTIDE SEQUENCE [LARGE SCALE GENOMIC DNA]</scope>
    <source>
        <strain evidence="2">MFLUCC 19-0629</strain>
    </source>
</reference>
<dbReference type="AlphaFoldDB" id="A0AAX6MZT1"/>
<accession>A0AAX6MZT1</accession>
<feature type="region of interest" description="Disordered" evidence="1">
    <location>
        <begin position="65"/>
        <end position="86"/>
    </location>
</feature>
<feature type="compositionally biased region" description="Polar residues" evidence="1">
    <location>
        <begin position="323"/>
        <end position="343"/>
    </location>
</feature>
<feature type="region of interest" description="Disordered" evidence="1">
    <location>
        <begin position="236"/>
        <end position="421"/>
    </location>
</feature>
<protein>
    <submittedName>
        <fullName evidence="2">Uncharacterized protein</fullName>
    </submittedName>
</protein>
<feature type="region of interest" description="Disordered" evidence="1">
    <location>
        <begin position="1"/>
        <end position="27"/>
    </location>
</feature>
<proteinExistence type="predicted"/>
<evidence type="ECO:0000313" key="2">
    <source>
        <dbReference type="EMBL" id="KAK6958170.1"/>
    </source>
</evidence>
<sequence length="508" mass="55811">MPSINSPPSPQPYSPDSELDTIRAPARGDDGFTLAVAHGMDGGRKVRLTSLSGHELPRHCYSGLIRPGSRSPFDSPTSKTMSASVTRNYKQQEKFMKTFQSLYPPGDGFAVQGSPTRPSRRGPGRGIGPLPSYEAPLPFPDIEGRDPARRFIAEELYLLAGRKEGHQSSFSFAPIPGLFGADPCSRSPKRKADWECSSKLETIIEDESEGRQGQMLGDTPVSVQCPAKRARLRSDSPYKEFQRPAKRAKFHPDSRYEEFQSHKETDETTRTGVFQPENWTCDDTTPINRSSGECENCEKPAIERDSLSPAFILEEPGSRDDSSINPNMNDMNEAQGDANTTEAGTGPDNIQPEGPEPGDNNSEPAPEAPLPNNTQLSSPPPEITSLEIPEPDAAIPSNPEAGPSHSPNVEPETHEFQDPKLDKPLSLTYWLLTGGTGTPPTMRKFLRMTSERNAVTREAESRAVAQSRALEERKAYLAAWDKEWGPRGVKGLLARAFGSKKRKDKTNI</sequence>
<feature type="compositionally biased region" description="Pro residues" evidence="1">
    <location>
        <begin position="1"/>
        <end position="13"/>
    </location>
</feature>
<evidence type="ECO:0000313" key="3">
    <source>
        <dbReference type="Proteomes" id="UP001369815"/>
    </source>
</evidence>
<feature type="compositionally biased region" description="Basic and acidic residues" evidence="1">
    <location>
        <begin position="411"/>
        <end position="421"/>
    </location>
</feature>
<feature type="compositionally biased region" description="Polar residues" evidence="1">
    <location>
        <begin position="277"/>
        <end position="293"/>
    </location>
</feature>
<feature type="compositionally biased region" description="Basic and acidic residues" evidence="1">
    <location>
        <begin position="296"/>
        <end position="306"/>
    </location>
</feature>
<name>A0AAX6MZT1_9PEZI</name>
<keyword evidence="3" id="KW-1185">Reference proteome</keyword>
<dbReference type="EMBL" id="JBANMG010000001">
    <property type="protein sequence ID" value="KAK6958170.1"/>
    <property type="molecule type" value="Genomic_DNA"/>
</dbReference>
<comment type="caution">
    <text evidence="2">The sequence shown here is derived from an EMBL/GenBank/DDBJ whole genome shotgun (WGS) entry which is preliminary data.</text>
</comment>
<feature type="region of interest" description="Disordered" evidence="1">
    <location>
        <begin position="112"/>
        <end position="141"/>
    </location>
</feature>
<gene>
    <name evidence="2" type="ORF">Daesc_000965</name>
</gene>
<dbReference type="Proteomes" id="UP001369815">
    <property type="component" value="Unassembled WGS sequence"/>
</dbReference>
<evidence type="ECO:0000256" key="1">
    <source>
        <dbReference type="SAM" id="MobiDB-lite"/>
    </source>
</evidence>